<organism evidence="9 10">
    <name type="scientific">Verruconis gallopava</name>
    <dbReference type="NCBI Taxonomy" id="253628"/>
    <lineage>
        <taxon>Eukaryota</taxon>
        <taxon>Fungi</taxon>
        <taxon>Dikarya</taxon>
        <taxon>Ascomycota</taxon>
        <taxon>Pezizomycotina</taxon>
        <taxon>Dothideomycetes</taxon>
        <taxon>Pleosporomycetidae</taxon>
        <taxon>Venturiales</taxon>
        <taxon>Sympoventuriaceae</taxon>
        <taxon>Verruconis</taxon>
    </lineage>
</organism>
<feature type="compositionally biased region" description="Basic residues" evidence="6">
    <location>
        <begin position="801"/>
        <end position="811"/>
    </location>
</feature>
<dbReference type="InterPro" id="IPR037278">
    <property type="entry name" value="ARFGAP/RecO"/>
</dbReference>
<dbReference type="Proteomes" id="UP000053259">
    <property type="component" value="Unassembled WGS sequence"/>
</dbReference>
<protein>
    <recommendedName>
        <fullName evidence="5">ADP-ribosylation factor GTPase-activating protein</fullName>
    </recommendedName>
</protein>
<dbReference type="InterPro" id="IPR045258">
    <property type="entry name" value="ACAP1/2/3-like"/>
</dbReference>
<dbReference type="FunFam" id="1.10.220.150:FF:000017">
    <property type="entry name" value="ARF GTPase activator (Csx2), putative"/>
    <property type="match status" value="1"/>
</dbReference>
<dbReference type="GO" id="GO:0005768">
    <property type="term" value="C:endosome"/>
    <property type="evidence" value="ECO:0007669"/>
    <property type="project" value="TreeGrafter"/>
</dbReference>
<comment type="function">
    <text evidence="5">GTPase-activating protein for the ADP ribosylation factor family.</text>
</comment>
<name>A0A0D1XGY6_9PEZI</name>
<dbReference type="PROSITE" id="PS50115">
    <property type="entry name" value="ARFGAP"/>
    <property type="match status" value="1"/>
</dbReference>
<dbReference type="GO" id="GO:0006891">
    <property type="term" value="P:intra-Golgi vesicle-mediated transport"/>
    <property type="evidence" value="ECO:0007669"/>
    <property type="project" value="TreeGrafter"/>
</dbReference>
<comment type="subcellular location">
    <subcellularLocation>
        <location evidence="5">Cytoplasm</location>
    </subcellularLocation>
</comment>
<dbReference type="CDD" id="cd08204">
    <property type="entry name" value="ArfGap"/>
    <property type="match status" value="1"/>
</dbReference>
<dbReference type="GO" id="GO:0005802">
    <property type="term" value="C:trans-Golgi network"/>
    <property type="evidence" value="ECO:0007669"/>
    <property type="project" value="TreeGrafter"/>
</dbReference>
<accession>A0A0D1XGY6</accession>
<dbReference type="InterPro" id="IPR004148">
    <property type="entry name" value="BAR_dom"/>
</dbReference>
<feature type="region of interest" description="Disordered" evidence="6">
    <location>
        <begin position="794"/>
        <end position="830"/>
    </location>
</feature>
<dbReference type="InParanoid" id="A0A0D1XGY6"/>
<dbReference type="FunFam" id="1.20.1270.60:FF:000051">
    <property type="entry name" value="ARF GTPase activator (Csx2)"/>
    <property type="match status" value="1"/>
</dbReference>
<dbReference type="Pfam" id="PF01412">
    <property type="entry name" value="ArfGap"/>
    <property type="match status" value="1"/>
</dbReference>
<dbReference type="Gene3D" id="2.30.29.30">
    <property type="entry name" value="Pleckstrin-homology domain (PH domain)/Phosphotyrosine-binding domain (PTB)"/>
    <property type="match status" value="1"/>
</dbReference>
<evidence type="ECO:0000256" key="2">
    <source>
        <dbReference type="ARBA" id="ARBA00022771"/>
    </source>
</evidence>
<feature type="region of interest" description="Disordered" evidence="6">
    <location>
        <begin position="1077"/>
        <end position="1134"/>
    </location>
</feature>
<evidence type="ECO:0000256" key="4">
    <source>
        <dbReference type="PROSITE-ProRule" id="PRU00288"/>
    </source>
</evidence>
<dbReference type="GO" id="GO:0005096">
    <property type="term" value="F:GTPase activator activity"/>
    <property type="evidence" value="ECO:0007669"/>
    <property type="project" value="UniProtKB-KW"/>
</dbReference>
<dbReference type="InterPro" id="IPR011993">
    <property type="entry name" value="PH-like_dom_sf"/>
</dbReference>
<reference evidence="9 10" key="1">
    <citation type="submission" date="2015-01" db="EMBL/GenBank/DDBJ databases">
        <title>The Genome Sequence of Ochroconis gallopava CBS43764.</title>
        <authorList>
            <consortium name="The Broad Institute Genomics Platform"/>
            <person name="Cuomo C."/>
            <person name="de Hoog S."/>
            <person name="Gorbushina A."/>
            <person name="Stielow B."/>
            <person name="Teixiera M."/>
            <person name="Abouelleil A."/>
            <person name="Chapman S.B."/>
            <person name="Priest M."/>
            <person name="Young S.K."/>
            <person name="Wortman J."/>
            <person name="Nusbaum C."/>
            <person name="Birren B."/>
        </authorList>
    </citation>
    <scope>NUCLEOTIDE SEQUENCE [LARGE SCALE GENOMIC DNA]</scope>
    <source>
        <strain evidence="9 10">CBS 43764</strain>
    </source>
</reference>
<dbReference type="PROSITE" id="PS50003">
    <property type="entry name" value="PH_DOMAIN"/>
    <property type="match status" value="1"/>
</dbReference>
<keyword evidence="5" id="KW-0040">ANK repeat</keyword>
<keyword evidence="10" id="KW-1185">Reference proteome</keyword>
<dbReference type="GeneID" id="27315196"/>
<keyword evidence="5" id="KW-0963">Cytoplasm</keyword>
<dbReference type="InterPro" id="IPR027267">
    <property type="entry name" value="AH/BAR_dom_sf"/>
</dbReference>
<keyword evidence="5" id="KW-0343">GTPase activation</keyword>
<dbReference type="InterPro" id="IPR038508">
    <property type="entry name" value="ArfGAP_dom_sf"/>
</dbReference>
<dbReference type="EMBL" id="KN847555">
    <property type="protein sequence ID" value="KIW01466.1"/>
    <property type="molecule type" value="Genomic_DNA"/>
</dbReference>
<keyword evidence="3 5" id="KW-0862">Zinc</keyword>
<keyword evidence="5" id="KW-0677">Repeat</keyword>
<dbReference type="InterPro" id="IPR001849">
    <property type="entry name" value="PH_domain"/>
</dbReference>
<dbReference type="SUPFAM" id="SSF57863">
    <property type="entry name" value="ArfGap/RecO-like zinc finger"/>
    <property type="match status" value="1"/>
</dbReference>
<dbReference type="InterPro" id="IPR001164">
    <property type="entry name" value="ArfGAP_dom"/>
</dbReference>
<evidence type="ECO:0000256" key="1">
    <source>
        <dbReference type="ARBA" id="ARBA00022723"/>
    </source>
</evidence>
<dbReference type="PANTHER" id="PTHR23180:SF160">
    <property type="entry name" value="ADP-RIBOSYLATION FACTOR GTPASE-ACTIVATING PROTEIN EFFECTOR PROTEIN 1"/>
    <property type="match status" value="1"/>
</dbReference>
<feature type="domain" description="PH" evidence="7">
    <location>
        <begin position="657"/>
        <end position="763"/>
    </location>
</feature>
<dbReference type="VEuPathDB" id="FungiDB:PV09_07223"/>
<dbReference type="HOGENOM" id="CLU_002728_0_0_1"/>
<dbReference type="Gene3D" id="1.10.220.150">
    <property type="entry name" value="Arf GTPase activating protein"/>
    <property type="match status" value="1"/>
</dbReference>
<evidence type="ECO:0000313" key="9">
    <source>
        <dbReference type="EMBL" id="KIW01466.1"/>
    </source>
</evidence>
<dbReference type="PANTHER" id="PTHR23180">
    <property type="entry name" value="CENTAURIN/ARF"/>
    <property type="match status" value="1"/>
</dbReference>
<evidence type="ECO:0000256" key="3">
    <source>
        <dbReference type="ARBA" id="ARBA00022833"/>
    </source>
</evidence>
<dbReference type="SMART" id="SM00233">
    <property type="entry name" value="PH"/>
    <property type="match status" value="1"/>
</dbReference>
<feature type="compositionally biased region" description="Low complexity" evidence="6">
    <location>
        <begin position="1014"/>
        <end position="1027"/>
    </location>
</feature>
<dbReference type="AlphaFoldDB" id="A0A0D1XGY6"/>
<evidence type="ECO:0000256" key="5">
    <source>
        <dbReference type="RuleBase" id="RU369028"/>
    </source>
</evidence>
<feature type="domain" description="Arf-GAP" evidence="8">
    <location>
        <begin position="835"/>
        <end position="959"/>
    </location>
</feature>
<dbReference type="OrthoDB" id="10266696at2759"/>
<dbReference type="RefSeq" id="XP_016211335.1">
    <property type="nucleotide sequence ID" value="XM_016360963.1"/>
</dbReference>
<keyword evidence="1 5" id="KW-0479">Metal-binding</keyword>
<dbReference type="Pfam" id="PF00169">
    <property type="entry name" value="PH"/>
    <property type="match status" value="1"/>
</dbReference>
<feature type="compositionally biased region" description="Basic and acidic residues" evidence="6">
    <location>
        <begin position="256"/>
        <end position="268"/>
    </location>
</feature>
<keyword evidence="2 4" id="KW-0863">Zinc-finger</keyword>
<sequence length="1134" mass="124640">MGVGSSRVGEGAGSVYMRDQTRFSIAALTVTNSRNRTLLSVAPNEFPASRYVARREAGDETPIEYIQDPESGSSSQPPSFLLRLSNDDDLIFNFTIVIRKTPAPPSATADGSVPPAAIDTTINGLTFLYASTTRELENLITKELHADPNLHKNNPNVTLIGDYSTSGNPSVSFQWSWKWRPPKLAEDRGGGWRNCCSFVDYDQRNHRLNPLAIFTFWVQNTQRVAALNSPKSPSPRLDVSGTAKLRVPSSQSIDSRLSDSDGGVDQKDAPPAQSPGVEPIPEDGLGLVPTMTGTTIATSTVKPLDITCPRPGEDFSLAEDGPLFRATMKAMEQRTGSMRARWKRVLRKAEETYAAQQNANNAVAGLIDALRDASTSSTNVVQPAMDHYFDKIAKEILAYERSNTQNLQRMIIEPIAKLYNVDIKQAESKKRDFEEESKEYYAYVSRYLGQRQDSLKEKKRAETDSKYQKKKRDFELKRFDYSSFMQDLHGGRKDQEVLSNLTRYAETQAQGYLKTAKRIEELLPQLEVLIAGVREADKDYQIQRTEREEKRRALEKSSAFPEPEKVLGISQPALANALRNGVGIGRSGSVHGAGAASAPAMTINVPAATSSEPASALMQPVSSVLSSSPSQASKFRGIRDLEERDHNSLGSDATNGYRGKEGLVWAMSRPGSHADPKGLNKQAWHKYWIVLDQGKLSEYTGWKEKLDLHMEPIDLRVASVREARNADRRFCFEIITPQFTRVYQAQGEDDMRTWINAINNTIQNAVEGKGVAEPVPRDSSGSFNKELASVLTGKSASTSHRSGHSSHKSGVSRHATVGEKPSARIQSVEVSESSQRLLRQLREHDPANSFCADCSTDSRVDWVSINLGVIICIECSGIHRSLGTHVSKVRSLTLDPNSFTSDIVEILMKVGNRVSNAIYEAKMERGQKLMPQANREQRLRFITMKYVERAFVLPISPTLSHFGTPDETLLTSVKKHDIPGVIYALALRADVNAHDRSRNTHVVFLALVSADPVSPASTSPASSPRTSIQSPPPPSGGRKPFAIAELLIQNGAEVPQTLPAIPLSQDAKMYLQQKEDLRMGRKTAPAAPLDEGVGTGGDTVTALPTFQPDDVRKKRISSSGRLIKSPPGSSSGTS</sequence>
<feature type="region of interest" description="Disordered" evidence="6">
    <location>
        <begin position="1014"/>
        <end position="1040"/>
    </location>
</feature>
<dbReference type="FunFam" id="2.30.29.30:FF:000252">
    <property type="entry name" value="ARF GTPase activator (Csx2)"/>
    <property type="match status" value="1"/>
</dbReference>
<dbReference type="SMART" id="SM00105">
    <property type="entry name" value="ArfGap"/>
    <property type="match status" value="1"/>
</dbReference>
<evidence type="ECO:0000313" key="10">
    <source>
        <dbReference type="Proteomes" id="UP000053259"/>
    </source>
</evidence>
<gene>
    <name evidence="9" type="ORF">PV09_07223</name>
</gene>
<evidence type="ECO:0000256" key="6">
    <source>
        <dbReference type="SAM" id="MobiDB-lite"/>
    </source>
</evidence>
<evidence type="ECO:0000259" key="7">
    <source>
        <dbReference type="PROSITE" id="PS50003"/>
    </source>
</evidence>
<dbReference type="STRING" id="253628.A0A0D1XGY6"/>
<feature type="region of interest" description="Disordered" evidence="6">
    <location>
        <begin position="227"/>
        <end position="281"/>
    </location>
</feature>
<dbReference type="SUPFAM" id="SSF103657">
    <property type="entry name" value="BAR/IMD domain-like"/>
    <property type="match status" value="1"/>
</dbReference>
<dbReference type="CDD" id="cd07608">
    <property type="entry name" value="BAR_ArfGAP_fungi"/>
    <property type="match status" value="1"/>
</dbReference>
<evidence type="ECO:0000259" key="8">
    <source>
        <dbReference type="PROSITE" id="PS50115"/>
    </source>
</evidence>
<dbReference type="Pfam" id="PF16746">
    <property type="entry name" value="BAR_3"/>
    <property type="match status" value="1"/>
</dbReference>
<dbReference type="SUPFAM" id="SSF50729">
    <property type="entry name" value="PH domain-like"/>
    <property type="match status" value="1"/>
</dbReference>
<dbReference type="GO" id="GO:0008270">
    <property type="term" value="F:zinc ion binding"/>
    <property type="evidence" value="ECO:0007669"/>
    <property type="project" value="UniProtKB-KW"/>
</dbReference>
<proteinExistence type="predicted"/>
<dbReference type="Gene3D" id="1.20.1270.60">
    <property type="entry name" value="Arfaptin homology (AH) domain/BAR domain"/>
    <property type="match status" value="1"/>
</dbReference>